<reference evidence="3" key="1">
    <citation type="submission" date="2009-09" db="EMBL/GenBank/DDBJ databases">
        <authorList>
            <person name="Weinstock G."/>
            <person name="Sodergren E."/>
            <person name="Clifton S."/>
            <person name="Fulton L."/>
            <person name="Fulton B."/>
            <person name="Courtney L."/>
            <person name="Fronick C."/>
            <person name="Harrison M."/>
            <person name="Strong C."/>
            <person name="Farmer C."/>
            <person name="Delahaunty K."/>
            <person name="Markovic C."/>
            <person name="Hall O."/>
            <person name="Minx P."/>
            <person name="Tomlinson C."/>
            <person name="Mitreva M."/>
            <person name="Nelson J."/>
            <person name="Hou S."/>
            <person name="Wollam A."/>
            <person name="Pepin K.H."/>
            <person name="Johnson M."/>
            <person name="Bhonagiri V."/>
            <person name="Nash W.E."/>
            <person name="Warren W."/>
            <person name="Chinwalla A."/>
            <person name="Mardis E.R."/>
            <person name="Wilson R.K."/>
        </authorList>
    </citation>
    <scope>NUCLEOTIDE SEQUENCE [LARGE SCALE GENOMIC DNA]</scope>
    <source>
        <strain evidence="3">DSM 20544</strain>
    </source>
</reference>
<keyword evidence="4" id="KW-1185">Reference proteome</keyword>
<comment type="caution">
    <text evidence="3">The sequence shown here is derived from an EMBL/GenBank/DDBJ whole genome shotgun (WGS) entry which is preliminary data.</text>
</comment>
<feature type="transmembrane region" description="Helical" evidence="1">
    <location>
        <begin position="202"/>
        <end position="220"/>
    </location>
</feature>
<dbReference type="InterPro" id="IPR052734">
    <property type="entry name" value="Nod_factor_acetyltransferase"/>
</dbReference>
<dbReference type="HOGENOM" id="CLU_023915_6_2_9"/>
<evidence type="ECO:0000313" key="4">
    <source>
        <dbReference type="Proteomes" id="UP000003671"/>
    </source>
</evidence>
<feature type="transmembrane region" description="Helical" evidence="1">
    <location>
        <begin position="232"/>
        <end position="253"/>
    </location>
</feature>
<dbReference type="AlphaFoldDB" id="C9KPH5"/>
<evidence type="ECO:0000313" key="3">
    <source>
        <dbReference type="EMBL" id="EEX68130.1"/>
    </source>
</evidence>
<dbReference type="InterPro" id="IPR002656">
    <property type="entry name" value="Acyl_transf_3_dom"/>
</dbReference>
<evidence type="ECO:0000256" key="1">
    <source>
        <dbReference type="SAM" id="Phobius"/>
    </source>
</evidence>
<feature type="transmembrane region" description="Helical" evidence="1">
    <location>
        <begin position="143"/>
        <end position="163"/>
    </location>
</feature>
<dbReference type="EMBL" id="ABWK02000020">
    <property type="protein sequence ID" value="EEX68130.1"/>
    <property type="molecule type" value="Genomic_DNA"/>
</dbReference>
<keyword evidence="1" id="KW-0472">Membrane</keyword>
<keyword evidence="1" id="KW-1133">Transmembrane helix</keyword>
<dbReference type="Pfam" id="PF01757">
    <property type="entry name" value="Acyl_transf_3"/>
    <property type="match status" value="1"/>
</dbReference>
<dbReference type="Proteomes" id="UP000003671">
    <property type="component" value="Unassembled WGS sequence"/>
</dbReference>
<feature type="transmembrane region" description="Helical" evidence="1">
    <location>
        <begin position="79"/>
        <end position="99"/>
    </location>
</feature>
<feature type="transmembrane region" description="Helical" evidence="1">
    <location>
        <begin position="38"/>
        <end position="58"/>
    </location>
</feature>
<feature type="transmembrane region" description="Helical" evidence="1">
    <location>
        <begin position="105"/>
        <end position="131"/>
    </location>
</feature>
<dbReference type="PANTHER" id="PTHR37312">
    <property type="entry name" value="MEMBRANE-BOUND ACYLTRANSFERASE YKRP-RELATED"/>
    <property type="match status" value="1"/>
</dbReference>
<organism evidence="3 4">
    <name type="scientific">Mitsuokella multacida DSM 20544</name>
    <dbReference type="NCBI Taxonomy" id="500635"/>
    <lineage>
        <taxon>Bacteria</taxon>
        <taxon>Bacillati</taxon>
        <taxon>Bacillota</taxon>
        <taxon>Negativicutes</taxon>
        <taxon>Selenomonadales</taxon>
        <taxon>Selenomonadaceae</taxon>
        <taxon>Mitsuokella</taxon>
    </lineage>
</organism>
<dbReference type="STRING" id="500635.MITSMUL_05132"/>
<sequence length="273" mass="31377">MPLFFFLAGFMVSRQKMLDRAQKPLDLVRKRVSRLLVPYVFVGLCYAPFKMLLSNFANKPYDISTIWQIVIGVNPDGELWFLYALFVITVIAALFAFRISLLGLVAAVALLIWNPWGIITNFLFFFLLGIYMRREHKDFVLHLTARHILATVAVFLIGLYGLLGLKEHACFLLTATSGTVLVLWLSLVLSRQESALSFLSNLLEHWGILSMDIYILSDIIKIPFRVVLWNKLHLYTLSFVLCTVLAIVLSVWLSEHLIRKNSWLRFLILGVRK</sequence>
<name>C9KPH5_9FIRM</name>
<evidence type="ECO:0000259" key="2">
    <source>
        <dbReference type="Pfam" id="PF01757"/>
    </source>
</evidence>
<feature type="transmembrane region" description="Helical" evidence="1">
    <location>
        <begin position="169"/>
        <end position="190"/>
    </location>
</feature>
<keyword evidence="1" id="KW-0812">Transmembrane</keyword>
<dbReference type="eggNOG" id="COG3594">
    <property type="taxonomic scope" value="Bacteria"/>
</dbReference>
<dbReference type="PANTHER" id="PTHR37312:SF1">
    <property type="entry name" value="MEMBRANE-BOUND ACYLTRANSFERASE YKRP-RELATED"/>
    <property type="match status" value="1"/>
</dbReference>
<proteinExistence type="predicted"/>
<dbReference type="GO" id="GO:0016747">
    <property type="term" value="F:acyltransferase activity, transferring groups other than amino-acyl groups"/>
    <property type="evidence" value="ECO:0007669"/>
    <property type="project" value="InterPro"/>
</dbReference>
<accession>C9KPH5</accession>
<gene>
    <name evidence="3" type="ORF">MITSMUL_05132</name>
</gene>
<feature type="domain" description="Acyltransferase 3" evidence="2">
    <location>
        <begin position="1"/>
        <end position="254"/>
    </location>
</feature>
<dbReference type="PATRIC" id="fig|500635.8.peg.1793"/>
<protein>
    <recommendedName>
        <fullName evidence="2">Acyltransferase 3 domain-containing protein</fullName>
    </recommendedName>
</protein>